<keyword evidence="1" id="KW-0732">Signal</keyword>
<sequence>MFMYLLVLLPALQQLLASLALRLRHNISMARPNGKIHVTVEVTETESLGCTDTSETDFFQTFTVITASHDEADTSRLNMAPIRSVTTCATHIPEPQEKCTQHGSKCALLEHDMTREELCELTGDKRWMQPEWDDEMSLPPGYIAMRLKPMGWGGMICQAILGAVRWCLCIE</sequence>
<dbReference type="RefSeq" id="XP_046004026.1">
    <property type="nucleotide sequence ID" value="XM_046163067.1"/>
</dbReference>
<evidence type="ECO:0000313" key="2">
    <source>
        <dbReference type="EMBL" id="KAH7009398.1"/>
    </source>
</evidence>
<proteinExistence type="predicted"/>
<protein>
    <submittedName>
        <fullName evidence="2">Uncharacterized protein</fullName>
    </submittedName>
</protein>
<dbReference type="GeneID" id="70192613"/>
<feature type="signal peptide" evidence="1">
    <location>
        <begin position="1"/>
        <end position="17"/>
    </location>
</feature>
<name>A0A9P8XPL3_9PEZI</name>
<evidence type="ECO:0000256" key="1">
    <source>
        <dbReference type="SAM" id="SignalP"/>
    </source>
</evidence>
<dbReference type="Proteomes" id="UP000756346">
    <property type="component" value="Unassembled WGS sequence"/>
</dbReference>
<comment type="caution">
    <text evidence="2">The sequence shown here is derived from an EMBL/GenBank/DDBJ whole genome shotgun (WGS) entry which is preliminary data.</text>
</comment>
<dbReference type="EMBL" id="JAGTJQ010000018">
    <property type="protein sequence ID" value="KAH7009398.1"/>
    <property type="molecule type" value="Genomic_DNA"/>
</dbReference>
<gene>
    <name evidence="2" type="ORF">B0I36DRAFT_59344</name>
</gene>
<organism evidence="2 3">
    <name type="scientific">Microdochium trichocladiopsis</name>
    <dbReference type="NCBI Taxonomy" id="1682393"/>
    <lineage>
        <taxon>Eukaryota</taxon>
        <taxon>Fungi</taxon>
        <taxon>Dikarya</taxon>
        <taxon>Ascomycota</taxon>
        <taxon>Pezizomycotina</taxon>
        <taxon>Sordariomycetes</taxon>
        <taxon>Xylariomycetidae</taxon>
        <taxon>Xylariales</taxon>
        <taxon>Microdochiaceae</taxon>
        <taxon>Microdochium</taxon>
    </lineage>
</organism>
<evidence type="ECO:0000313" key="3">
    <source>
        <dbReference type="Proteomes" id="UP000756346"/>
    </source>
</evidence>
<feature type="chain" id="PRO_5040489751" evidence="1">
    <location>
        <begin position="18"/>
        <end position="171"/>
    </location>
</feature>
<accession>A0A9P8XPL3</accession>
<dbReference type="AlphaFoldDB" id="A0A9P8XPL3"/>
<keyword evidence="3" id="KW-1185">Reference proteome</keyword>
<reference evidence="2" key="1">
    <citation type="journal article" date="2021" name="Nat. Commun.">
        <title>Genetic determinants of endophytism in the Arabidopsis root mycobiome.</title>
        <authorList>
            <person name="Mesny F."/>
            <person name="Miyauchi S."/>
            <person name="Thiergart T."/>
            <person name="Pickel B."/>
            <person name="Atanasova L."/>
            <person name="Karlsson M."/>
            <person name="Huettel B."/>
            <person name="Barry K.W."/>
            <person name="Haridas S."/>
            <person name="Chen C."/>
            <person name="Bauer D."/>
            <person name="Andreopoulos W."/>
            <person name="Pangilinan J."/>
            <person name="LaButti K."/>
            <person name="Riley R."/>
            <person name="Lipzen A."/>
            <person name="Clum A."/>
            <person name="Drula E."/>
            <person name="Henrissat B."/>
            <person name="Kohler A."/>
            <person name="Grigoriev I.V."/>
            <person name="Martin F.M."/>
            <person name="Hacquard S."/>
        </authorList>
    </citation>
    <scope>NUCLEOTIDE SEQUENCE</scope>
    <source>
        <strain evidence="2">MPI-CAGE-CH-0230</strain>
    </source>
</reference>